<dbReference type="PROSITE" id="PS51819">
    <property type="entry name" value="VOC"/>
    <property type="match status" value="1"/>
</dbReference>
<evidence type="ECO:0000313" key="4">
    <source>
        <dbReference type="Proteomes" id="UP000239241"/>
    </source>
</evidence>
<reference evidence="3 4" key="1">
    <citation type="submission" date="2018-02" db="EMBL/GenBank/DDBJ databases">
        <title>Bacteriophage NCPPB3778 and a type I-E CRISPR drive the evolution of the US Biological Select Agent, Rathayibacter toxicus.</title>
        <authorList>
            <person name="Davis E.W.II."/>
            <person name="Tabima J.F."/>
            <person name="Weisberg A.J."/>
            <person name="Lopes L.D."/>
            <person name="Wiseman M.S."/>
            <person name="Wiseman M.S."/>
            <person name="Pupko T."/>
            <person name="Belcher M.S."/>
            <person name="Sechler A.J."/>
            <person name="Tancos M.A."/>
            <person name="Schroeder B.K."/>
            <person name="Murray T.D."/>
            <person name="Luster D.G."/>
            <person name="Schneider W.L."/>
            <person name="Rogers E."/>
            <person name="Andreote F.D."/>
            <person name="Grunwald N.J."/>
            <person name="Putnam M.L."/>
            <person name="Chang J.H."/>
        </authorList>
    </citation>
    <scope>NUCLEOTIDE SEQUENCE [LARGE SCALE GENOMIC DNA]</scope>
    <source>
        <strain evidence="3 4">AY1B3</strain>
    </source>
</reference>
<sequence>MTRTVRFDHVGITVQDLEGAIAFFVSLGLEVEGRTVVEGGFIDTVTGIPDARSEIAMLRTPEGGTAVELSSFARPDAVPGSPRALANELGIRSVAFEVDGLAARVAALAADGYGLVGGIGEHEGVWRMAYVRGPEGITVALAERIG</sequence>
<dbReference type="GO" id="GO:0046872">
    <property type="term" value="F:metal ion binding"/>
    <property type="evidence" value="ECO:0007669"/>
    <property type="project" value="UniProtKB-KW"/>
</dbReference>
<dbReference type="Gene3D" id="3.10.180.10">
    <property type="entry name" value="2,3-Dihydroxybiphenyl 1,2-Dioxygenase, domain 1"/>
    <property type="match status" value="1"/>
</dbReference>
<gene>
    <name evidence="3" type="ORF">C5E16_12610</name>
</gene>
<dbReference type="PANTHER" id="PTHR43048">
    <property type="entry name" value="METHYLMALONYL-COA EPIMERASE"/>
    <property type="match status" value="1"/>
</dbReference>
<feature type="domain" description="VOC" evidence="2">
    <location>
        <begin position="6"/>
        <end position="144"/>
    </location>
</feature>
<dbReference type="GO" id="GO:0046491">
    <property type="term" value="P:L-methylmalonyl-CoA metabolic process"/>
    <property type="evidence" value="ECO:0007669"/>
    <property type="project" value="TreeGrafter"/>
</dbReference>
<dbReference type="InterPro" id="IPR029068">
    <property type="entry name" value="Glyas_Bleomycin-R_OHBP_Dase"/>
</dbReference>
<dbReference type="SUPFAM" id="SSF54593">
    <property type="entry name" value="Glyoxalase/Bleomycin resistance protein/Dihydroxybiphenyl dioxygenase"/>
    <property type="match status" value="1"/>
</dbReference>
<evidence type="ECO:0000259" key="2">
    <source>
        <dbReference type="PROSITE" id="PS51819"/>
    </source>
</evidence>
<evidence type="ECO:0000256" key="1">
    <source>
        <dbReference type="ARBA" id="ARBA00022723"/>
    </source>
</evidence>
<dbReference type="InterPro" id="IPR037523">
    <property type="entry name" value="VOC_core"/>
</dbReference>
<evidence type="ECO:0000313" key="3">
    <source>
        <dbReference type="EMBL" id="PPF66045.1"/>
    </source>
</evidence>
<proteinExistence type="predicted"/>
<dbReference type="InterPro" id="IPR051785">
    <property type="entry name" value="MMCE/EMCE_epimerase"/>
</dbReference>
<dbReference type="AlphaFoldDB" id="A0A2S5VRU2"/>
<dbReference type="Pfam" id="PF13669">
    <property type="entry name" value="Glyoxalase_4"/>
    <property type="match status" value="1"/>
</dbReference>
<dbReference type="PANTHER" id="PTHR43048:SF5">
    <property type="entry name" value="BLR5325 PROTEIN"/>
    <property type="match status" value="1"/>
</dbReference>
<dbReference type="EMBL" id="PSXY01000024">
    <property type="protein sequence ID" value="PPF66045.1"/>
    <property type="molecule type" value="Genomic_DNA"/>
</dbReference>
<dbReference type="Proteomes" id="UP000239241">
    <property type="component" value="Unassembled WGS sequence"/>
</dbReference>
<accession>A0A2S5VRU2</accession>
<comment type="caution">
    <text evidence="3">The sequence shown here is derived from an EMBL/GenBank/DDBJ whole genome shotgun (WGS) entry which is preliminary data.</text>
</comment>
<organism evidence="3 4">
    <name type="scientific">Clavibacter michiganensis</name>
    <dbReference type="NCBI Taxonomy" id="28447"/>
    <lineage>
        <taxon>Bacteria</taxon>
        <taxon>Bacillati</taxon>
        <taxon>Actinomycetota</taxon>
        <taxon>Actinomycetes</taxon>
        <taxon>Micrococcales</taxon>
        <taxon>Microbacteriaceae</taxon>
        <taxon>Clavibacter</taxon>
    </lineage>
</organism>
<name>A0A2S5VRU2_9MICO</name>
<keyword evidence="1" id="KW-0479">Metal-binding</keyword>
<protein>
    <submittedName>
        <fullName evidence="3">Glyoxalase</fullName>
    </submittedName>
</protein>
<dbReference type="GO" id="GO:0004493">
    <property type="term" value="F:methylmalonyl-CoA epimerase activity"/>
    <property type="evidence" value="ECO:0007669"/>
    <property type="project" value="TreeGrafter"/>
</dbReference>
<dbReference type="RefSeq" id="WP_104290943.1">
    <property type="nucleotide sequence ID" value="NZ_PSXY01000024.1"/>
</dbReference>